<reference evidence="2 3" key="1">
    <citation type="submission" date="2012-10" db="EMBL/GenBank/DDBJ databases">
        <authorList>
            <person name="Zafar N."/>
            <person name="Inman J."/>
            <person name="Hall N."/>
            <person name="Lorenzi H."/>
            <person name="Caler E."/>
        </authorList>
    </citation>
    <scope>NUCLEOTIDE SEQUENCE [LARGE SCALE GENOMIC DNA]</scope>
    <source>
        <strain evidence="2 3">IP1</strain>
    </source>
</reference>
<dbReference type="AlphaFoldDB" id="A0A0A1U437"/>
<dbReference type="PANTHER" id="PTHR12905">
    <property type="entry name" value="METALLOPHOSPHOESTERASE"/>
    <property type="match status" value="1"/>
</dbReference>
<accession>A0A0A1U437</accession>
<dbReference type="SUPFAM" id="SSF56300">
    <property type="entry name" value="Metallo-dependent phosphatases"/>
    <property type="match status" value="1"/>
</dbReference>
<dbReference type="RefSeq" id="XP_004185797.1">
    <property type="nucleotide sequence ID" value="XM_004185749.1"/>
</dbReference>
<evidence type="ECO:0000313" key="3">
    <source>
        <dbReference type="Proteomes" id="UP000014680"/>
    </source>
</evidence>
<dbReference type="GeneID" id="14885407"/>
<dbReference type="Pfam" id="PF00149">
    <property type="entry name" value="Metallophos"/>
    <property type="match status" value="1"/>
</dbReference>
<dbReference type="OrthoDB" id="630188at2759"/>
<dbReference type="EMBL" id="KB206969">
    <property type="protein sequence ID" value="ELP86451.1"/>
    <property type="molecule type" value="Genomic_DNA"/>
</dbReference>
<dbReference type="VEuPathDB" id="AmoebaDB:EIN_032020"/>
<dbReference type="InterPro" id="IPR051693">
    <property type="entry name" value="UPF0046_metallophosphoest"/>
</dbReference>
<dbReference type="Gene3D" id="3.60.21.10">
    <property type="match status" value="1"/>
</dbReference>
<dbReference type="GO" id="GO:0016787">
    <property type="term" value="F:hydrolase activity"/>
    <property type="evidence" value="ECO:0007669"/>
    <property type="project" value="InterPro"/>
</dbReference>
<evidence type="ECO:0000259" key="1">
    <source>
        <dbReference type="Pfam" id="PF00149"/>
    </source>
</evidence>
<proteinExistence type="predicted"/>
<dbReference type="CDD" id="cd07379">
    <property type="entry name" value="MPP_239FB"/>
    <property type="match status" value="1"/>
</dbReference>
<evidence type="ECO:0000313" key="2">
    <source>
        <dbReference type="EMBL" id="ELP86451.1"/>
    </source>
</evidence>
<gene>
    <name evidence="2" type="ORF">EIN_032020</name>
</gene>
<feature type="domain" description="Calcineurin-like phosphoesterase" evidence="1">
    <location>
        <begin position="8"/>
        <end position="175"/>
    </location>
</feature>
<dbReference type="KEGG" id="eiv:EIN_032020"/>
<dbReference type="Proteomes" id="UP000014680">
    <property type="component" value="Unassembled WGS sequence"/>
</dbReference>
<keyword evidence="3" id="KW-1185">Reference proteome</keyword>
<name>A0A0A1U437_ENTIV</name>
<dbReference type="PANTHER" id="PTHR12905:SF0">
    <property type="entry name" value="CALCINEURIN-LIKE PHOSPHOESTERASE DOMAIN-CONTAINING PROTEIN"/>
    <property type="match status" value="1"/>
</dbReference>
<dbReference type="InterPro" id="IPR004843">
    <property type="entry name" value="Calcineurin-like_PHP"/>
</dbReference>
<organism evidence="2 3">
    <name type="scientific">Entamoeba invadens IP1</name>
    <dbReference type="NCBI Taxonomy" id="370355"/>
    <lineage>
        <taxon>Eukaryota</taxon>
        <taxon>Amoebozoa</taxon>
        <taxon>Evosea</taxon>
        <taxon>Archamoebae</taxon>
        <taxon>Mastigamoebida</taxon>
        <taxon>Entamoebidae</taxon>
        <taxon>Entamoeba</taxon>
    </lineage>
</organism>
<sequence length="256" mass="28944">MQLPRPTTFTVISDTHNFHQFVQIQPTDFLIICGDITRRGKGVDSFVNWIKSQQVGNTFLSLGNHDMSAQTEICTQVRSIKNLHLLLNGQITNFGGFQFVGIQYHCPPPLNLSRVLDPHKPLICVSHEPPFGILDYGLRWRQLIHGGVFHAGSKRLRNFVDTTPPLLHCFGHCHSSRGVLHKNGTFFVNASVTDDFGQMKNPPITFKFDGKKFEPTNEYNTVTLSKFIKELTSGVVYKKVNKKVFQSNNKSAFNTL</sequence>
<protein>
    <recommendedName>
        <fullName evidence="1">Calcineurin-like phosphoesterase domain-containing protein</fullName>
    </recommendedName>
</protein>
<dbReference type="InterPro" id="IPR029052">
    <property type="entry name" value="Metallo-depent_PP-like"/>
</dbReference>